<dbReference type="PANTHER" id="PTHR47683">
    <property type="entry name" value="PSEUDOURIDINE SYNTHASE FAMILY PROTEIN-RELATED"/>
    <property type="match status" value="1"/>
</dbReference>
<dbReference type="InterPro" id="IPR036986">
    <property type="entry name" value="S4_RNA-bd_sf"/>
</dbReference>
<accession>A0A449BFJ8</accession>
<name>A0A449BFJ8_HAPAX</name>
<evidence type="ECO:0000256" key="2">
    <source>
        <dbReference type="ARBA" id="ARBA00022884"/>
    </source>
</evidence>
<dbReference type="InterPro" id="IPR020094">
    <property type="entry name" value="TruA/RsuA/RluB/E/F_N"/>
</dbReference>
<dbReference type="NCBIfam" id="TIGR00093">
    <property type="entry name" value="pseudouridine synthase"/>
    <property type="match status" value="1"/>
</dbReference>
<dbReference type="InterPro" id="IPR000748">
    <property type="entry name" value="PsdUridine_synth_RsuA/RluB/E/F"/>
</dbReference>
<dbReference type="EC" id="5.4.99.-" evidence="5"/>
<protein>
    <recommendedName>
        <fullName evidence="5">Pseudouridine synthase</fullName>
        <ecNumber evidence="5">5.4.99.-</ecNumber>
    </recommendedName>
</protein>
<evidence type="ECO:0000313" key="7">
    <source>
        <dbReference type="EMBL" id="VEU81223.1"/>
    </source>
</evidence>
<dbReference type="Proteomes" id="UP000289841">
    <property type="component" value="Chromosome"/>
</dbReference>
<keyword evidence="2 4" id="KW-0694">RNA-binding</keyword>
<dbReference type="SUPFAM" id="SSF55174">
    <property type="entry name" value="Alpha-L RNA-binding motif"/>
    <property type="match status" value="1"/>
</dbReference>
<dbReference type="Gene3D" id="3.10.290.10">
    <property type="entry name" value="RNA-binding S4 domain"/>
    <property type="match status" value="1"/>
</dbReference>
<gene>
    <name evidence="7" type="primary">MCYN0788</name>
    <name evidence="7" type="ORF">NCTC10138_01621</name>
</gene>
<dbReference type="InterPro" id="IPR018496">
    <property type="entry name" value="PsdUridine_synth_RsuA/RluB_CS"/>
</dbReference>
<keyword evidence="8" id="KW-1185">Reference proteome</keyword>
<dbReference type="PROSITE" id="PS01149">
    <property type="entry name" value="PSI_RSU"/>
    <property type="match status" value="1"/>
</dbReference>
<evidence type="ECO:0000259" key="6">
    <source>
        <dbReference type="SMART" id="SM00363"/>
    </source>
</evidence>
<dbReference type="GO" id="GO:0000455">
    <property type="term" value="P:enzyme-directed rRNA pseudouridine synthesis"/>
    <property type="evidence" value="ECO:0007669"/>
    <property type="project" value="UniProtKB-ARBA"/>
</dbReference>
<reference evidence="7 8" key="1">
    <citation type="submission" date="2019-01" db="EMBL/GenBank/DDBJ databases">
        <authorList>
            <consortium name="Pathogen Informatics"/>
        </authorList>
    </citation>
    <scope>NUCLEOTIDE SEQUENCE [LARGE SCALE GENOMIC DNA]</scope>
    <source>
        <strain evidence="7 8">NCTC10138</strain>
    </source>
</reference>
<dbReference type="STRING" id="1278311.GCA_000428705_00596"/>
<dbReference type="InterPro" id="IPR042092">
    <property type="entry name" value="PsdUridine_s_RsuA/RluB/E/F_cat"/>
</dbReference>
<dbReference type="Gene3D" id="3.30.70.580">
    <property type="entry name" value="Pseudouridine synthase I, catalytic domain, N-terminal subdomain"/>
    <property type="match status" value="1"/>
</dbReference>
<dbReference type="InterPro" id="IPR002942">
    <property type="entry name" value="S4_RNA-bd"/>
</dbReference>
<keyword evidence="3 5" id="KW-0413">Isomerase</keyword>
<proteinExistence type="inferred from homology"/>
<dbReference type="Pfam" id="PF00849">
    <property type="entry name" value="PseudoU_synth_2"/>
    <property type="match status" value="1"/>
</dbReference>
<evidence type="ECO:0000256" key="4">
    <source>
        <dbReference type="PROSITE-ProRule" id="PRU00182"/>
    </source>
</evidence>
<dbReference type="PROSITE" id="PS50889">
    <property type="entry name" value="S4"/>
    <property type="match status" value="1"/>
</dbReference>
<comment type="similarity">
    <text evidence="1 5">Belongs to the pseudouridine synthase RsuA family.</text>
</comment>
<feature type="domain" description="RNA-binding S4" evidence="6">
    <location>
        <begin position="1"/>
        <end position="60"/>
    </location>
</feature>
<dbReference type="SUPFAM" id="SSF55120">
    <property type="entry name" value="Pseudouridine synthase"/>
    <property type="match status" value="1"/>
</dbReference>
<dbReference type="PANTHER" id="PTHR47683:SF4">
    <property type="entry name" value="PSEUDOURIDINE SYNTHASE"/>
    <property type="match status" value="1"/>
</dbReference>
<dbReference type="KEGG" id="aaxa:NCTC10138_01621"/>
<evidence type="ECO:0000256" key="3">
    <source>
        <dbReference type="ARBA" id="ARBA00023235"/>
    </source>
</evidence>
<dbReference type="GO" id="GO:0003723">
    <property type="term" value="F:RNA binding"/>
    <property type="evidence" value="ECO:0007669"/>
    <property type="project" value="UniProtKB-KW"/>
</dbReference>
<dbReference type="InterPro" id="IPR006145">
    <property type="entry name" value="PsdUridine_synth_RsuA/RluA"/>
</dbReference>
<evidence type="ECO:0000256" key="5">
    <source>
        <dbReference type="RuleBase" id="RU003887"/>
    </source>
</evidence>
<organism evidence="7 8">
    <name type="scientific">Haploplasma axanthum</name>
    <name type="common">Acholeplasma axanthum</name>
    <dbReference type="NCBI Taxonomy" id="29552"/>
    <lineage>
        <taxon>Bacteria</taxon>
        <taxon>Bacillati</taxon>
        <taxon>Mycoplasmatota</taxon>
        <taxon>Mollicutes</taxon>
        <taxon>Acholeplasmatales</taxon>
        <taxon>Acholeplasmataceae</taxon>
        <taxon>Haploplasma</taxon>
    </lineage>
</organism>
<sequence length="235" mass="27097">MRIDKYLSNLKYGSRTEIKKLIKDKKVIVNNEVIKNNDFKIDLKNDSVLIDGKVIPYFEELNLVLNKPSGYLSANKDNLHKTVIDLIDEPFNRYDLKISGRLDLDTEGLLVLTTSGEFAHEITSPNSNILKTYEVLLDKDCNDFTELEKGVIIKDGKGNEYLAKAIAISRLGFCKIKIVIDEGKFHQVKRMFEKIGYIVIGLKRVKIGNLELGDLKIGEYRIFKREELLWQIYYC</sequence>
<evidence type="ECO:0000256" key="1">
    <source>
        <dbReference type="ARBA" id="ARBA00008348"/>
    </source>
</evidence>
<dbReference type="SMART" id="SM00363">
    <property type="entry name" value="S4"/>
    <property type="match status" value="1"/>
</dbReference>
<dbReference type="CDD" id="cd00165">
    <property type="entry name" value="S4"/>
    <property type="match status" value="1"/>
</dbReference>
<dbReference type="GO" id="GO:0120159">
    <property type="term" value="F:rRNA pseudouridine synthase activity"/>
    <property type="evidence" value="ECO:0007669"/>
    <property type="project" value="UniProtKB-ARBA"/>
</dbReference>
<dbReference type="InterPro" id="IPR020103">
    <property type="entry name" value="PsdUridine_synth_cat_dom_sf"/>
</dbReference>
<dbReference type="Gene3D" id="3.30.70.1560">
    <property type="entry name" value="Alpha-L RNA-binding motif"/>
    <property type="match status" value="1"/>
</dbReference>
<dbReference type="AlphaFoldDB" id="A0A449BFJ8"/>
<dbReference type="EMBL" id="LR215048">
    <property type="protein sequence ID" value="VEU81223.1"/>
    <property type="molecule type" value="Genomic_DNA"/>
</dbReference>
<dbReference type="InterPro" id="IPR050343">
    <property type="entry name" value="RsuA_PseudoU_synthase"/>
</dbReference>
<dbReference type="Pfam" id="PF01479">
    <property type="entry name" value="S4"/>
    <property type="match status" value="1"/>
</dbReference>
<evidence type="ECO:0000313" key="8">
    <source>
        <dbReference type="Proteomes" id="UP000289841"/>
    </source>
</evidence>